<comment type="caution">
    <text evidence="1">The sequence shown here is derived from an EMBL/GenBank/DDBJ whole genome shotgun (WGS) entry which is preliminary data.</text>
</comment>
<keyword evidence="2" id="KW-1185">Reference proteome</keyword>
<evidence type="ECO:0000313" key="1">
    <source>
        <dbReference type="EMBL" id="GFE38709.1"/>
    </source>
</evidence>
<accession>A0A640USF5</accession>
<proteinExistence type="predicted"/>
<organism evidence="1 2">
    <name type="scientific">Streptomyces tubercidicus</name>
    <dbReference type="NCBI Taxonomy" id="47759"/>
    <lineage>
        <taxon>Bacteria</taxon>
        <taxon>Bacillati</taxon>
        <taxon>Actinomycetota</taxon>
        <taxon>Actinomycetes</taxon>
        <taxon>Kitasatosporales</taxon>
        <taxon>Streptomycetaceae</taxon>
        <taxon>Streptomyces</taxon>
    </lineage>
</organism>
<dbReference type="EMBL" id="BLIR01000001">
    <property type="protein sequence ID" value="GFE38709.1"/>
    <property type="molecule type" value="Genomic_DNA"/>
</dbReference>
<reference evidence="1 2" key="1">
    <citation type="submission" date="2019-12" db="EMBL/GenBank/DDBJ databases">
        <title>Whole genome shotgun sequence of Streptomyces tubercidicus NBRC 13090.</title>
        <authorList>
            <person name="Ichikawa N."/>
            <person name="Kimura A."/>
            <person name="Kitahashi Y."/>
            <person name="Komaki H."/>
            <person name="Tamura T."/>
        </authorList>
    </citation>
    <scope>NUCLEOTIDE SEQUENCE [LARGE SCALE GENOMIC DNA]</scope>
    <source>
        <strain evidence="1 2">NBRC 13090</strain>
    </source>
</reference>
<protein>
    <submittedName>
        <fullName evidence="1">Uncharacterized protein</fullName>
    </submittedName>
</protein>
<name>A0A640USF5_9ACTN</name>
<dbReference type="Proteomes" id="UP000431826">
    <property type="component" value="Unassembled WGS sequence"/>
</dbReference>
<evidence type="ECO:0000313" key="2">
    <source>
        <dbReference type="Proteomes" id="UP000431826"/>
    </source>
</evidence>
<sequence>MRAALLVHADSPPYEAGWPIGEPPDGLLTATETIVWRGTGAAWRFLVPWDIPIARTAGTCEEARSPGQRGPPSGT</sequence>
<gene>
    <name evidence="1" type="ORF">Stube_33820</name>
</gene>
<dbReference type="AlphaFoldDB" id="A0A640USF5"/>